<evidence type="ECO:0000259" key="1">
    <source>
        <dbReference type="Pfam" id="PF21530"/>
    </source>
</evidence>
<dbReference type="AlphaFoldDB" id="A0AAP0C1S8"/>
<evidence type="ECO:0000313" key="3">
    <source>
        <dbReference type="Proteomes" id="UP001418222"/>
    </source>
</evidence>
<organism evidence="2 3">
    <name type="scientific">Platanthera zijinensis</name>
    <dbReference type="NCBI Taxonomy" id="2320716"/>
    <lineage>
        <taxon>Eukaryota</taxon>
        <taxon>Viridiplantae</taxon>
        <taxon>Streptophyta</taxon>
        <taxon>Embryophyta</taxon>
        <taxon>Tracheophyta</taxon>
        <taxon>Spermatophyta</taxon>
        <taxon>Magnoliopsida</taxon>
        <taxon>Liliopsida</taxon>
        <taxon>Asparagales</taxon>
        <taxon>Orchidaceae</taxon>
        <taxon>Orchidoideae</taxon>
        <taxon>Orchideae</taxon>
        <taxon>Orchidinae</taxon>
        <taxon>Platanthera</taxon>
    </lineage>
</organism>
<gene>
    <name evidence="2" type="ORF">KSP39_PZI001308</name>
</gene>
<keyword evidence="3" id="KW-1185">Reference proteome</keyword>
<sequence>MWSAVQLLSLSENMRALADEHFANFLLRIGNGDELAYDDDMIQLPTSMIIPWEGEHSINVLINTVFSDITCSATDSDYWEDRALLAPLNDDVTLLNDKCLNLLLGDEITYYSFDSVDDDSSNLYPQEFLNSISPGTLPPHKLSLKKGSPIMLLRNLNPRIGLCNGSRLLCRHFSRNIIEAEILTGQQKGKSVFLPRIPLKHAGDFNMPFELTRKQFPVRLSFAITINKSQGQTIRQVGLYLPSPVFTHGQLYVALSRGVTARNTKVLVRDGFIPGHSGTYTRNVVFKELLSKVTVQSIQTSSSAIT</sequence>
<dbReference type="EMBL" id="JBBWWQ010000001">
    <property type="protein sequence ID" value="KAK8956524.1"/>
    <property type="molecule type" value="Genomic_DNA"/>
</dbReference>
<dbReference type="PANTHER" id="PTHR10492">
    <property type="match status" value="1"/>
</dbReference>
<dbReference type="Pfam" id="PF21530">
    <property type="entry name" value="Pif1_2B_dom"/>
    <property type="match status" value="1"/>
</dbReference>
<protein>
    <recommendedName>
        <fullName evidence="1">DNA helicase Pif1-like 2B domain-containing protein</fullName>
    </recommendedName>
</protein>
<dbReference type="Proteomes" id="UP001418222">
    <property type="component" value="Unassembled WGS sequence"/>
</dbReference>
<reference evidence="2 3" key="1">
    <citation type="journal article" date="2022" name="Nat. Plants">
        <title>Genomes of leafy and leafless Platanthera orchids illuminate the evolution of mycoheterotrophy.</title>
        <authorList>
            <person name="Li M.H."/>
            <person name="Liu K.W."/>
            <person name="Li Z."/>
            <person name="Lu H.C."/>
            <person name="Ye Q.L."/>
            <person name="Zhang D."/>
            <person name="Wang J.Y."/>
            <person name="Li Y.F."/>
            <person name="Zhong Z.M."/>
            <person name="Liu X."/>
            <person name="Yu X."/>
            <person name="Liu D.K."/>
            <person name="Tu X.D."/>
            <person name="Liu B."/>
            <person name="Hao Y."/>
            <person name="Liao X.Y."/>
            <person name="Jiang Y.T."/>
            <person name="Sun W.H."/>
            <person name="Chen J."/>
            <person name="Chen Y.Q."/>
            <person name="Ai Y."/>
            <person name="Zhai J.W."/>
            <person name="Wu S.S."/>
            <person name="Zhou Z."/>
            <person name="Hsiao Y.Y."/>
            <person name="Wu W.L."/>
            <person name="Chen Y.Y."/>
            <person name="Lin Y.F."/>
            <person name="Hsu J.L."/>
            <person name="Li C.Y."/>
            <person name="Wang Z.W."/>
            <person name="Zhao X."/>
            <person name="Zhong W.Y."/>
            <person name="Ma X.K."/>
            <person name="Ma L."/>
            <person name="Huang J."/>
            <person name="Chen G.Z."/>
            <person name="Huang M.Z."/>
            <person name="Huang L."/>
            <person name="Peng D.H."/>
            <person name="Luo Y.B."/>
            <person name="Zou S.Q."/>
            <person name="Chen S.P."/>
            <person name="Lan S."/>
            <person name="Tsai W.C."/>
            <person name="Van de Peer Y."/>
            <person name="Liu Z.J."/>
        </authorList>
    </citation>
    <scope>NUCLEOTIDE SEQUENCE [LARGE SCALE GENOMIC DNA]</scope>
    <source>
        <strain evidence="2">Lor287</strain>
    </source>
</reference>
<feature type="domain" description="DNA helicase Pif1-like 2B" evidence="1">
    <location>
        <begin position="127"/>
        <end position="169"/>
    </location>
</feature>
<dbReference type="SUPFAM" id="SSF52540">
    <property type="entry name" value="P-loop containing nucleoside triphosphate hydrolases"/>
    <property type="match status" value="1"/>
</dbReference>
<dbReference type="PANTHER" id="PTHR10492:SF94">
    <property type="entry name" value="ATP-DEPENDENT DNA HELICASE"/>
    <property type="match status" value="1"/>
</dbReference>
<proteinExistence type="predicted"/>
<dbReference type="InterPro" id="IPR049163">
    <property type="entry name" value="Pif1-like_2B_dom"/>
</dbReference>
<name>A0AAP0C1S8_9ASPA</name>
<dbReference type="FunFam" id="3.40.50.300:FF:002884">
    <property type="entry name" value="ATP-dependent DNA helicase"/>
    <property type="match status" value="1"/>
</dbReference>
<dbReference type="CDD" id="cd18809">
    <property type="entry name" value="SF1_C_RecD"/>
    <property type="match status" value="1"/>
</dbReference>
<comment type="caution">
    <text evidence="2">The sequence shown here is derived from an EMBL/GenBank/DDBJ whole genome shotgun (WGS) entry which is preliminary data.</text>
</comment>
<dbReference type="InterPro" id="IPR027417">
    <property type="entry name" value="P-loop_NTPase"/>
</dbReference>
<accession>A0AAP0C1S8</accession>
<evidence type="ECO:0000313" key="2">
    <source>
        <dbReference type="EMBL" id="KAK8956524.1"/>
    </source>
</evidence>